<evidence type="ECO:0000256" key="9">
    <source>
        <dbReference type="ARBA" id="ARBA00023244"/>
    </source>
</evidence>
<dbReference type="HAMAP" id="MF_00218">
    <property type="entry name" value="URO_D"/>
    <property type="match status" value="1"/>
</dbReference>
<dbReference type="PANTHER" id="PTHR21091">
    <property type="entry name" value="METHYLTETRAHYDROFOLATE:HOMOCYSTEINE METHYLTRANSFERASE RELATED"/>
    <property type="match status" value="1"/>
</dbReference>
<evidence type="ECO:0000256" key="5">
    <source>
        <dbReference type="ARBA" id="ARBA00012288"/>
    </source>
</evidence>
<evidence type="ECO:0000256" key="6">
    <source>
        <dbReference type="ARBA" id="ARBA00022490"/>
    </source>
</evidence>
<comment type="caution">
    <text evidence="14">The sequence shown here is derived from an EMBL/GenBank/DDBJ whole genome shotgun (WGS) entry which is preliminary data.</text>
</comment>
<evidence type="ECO:0000313" key="14">
    <source>
        <dbReference type="EMBL" id="KIG14156.1"/>
    </source>
</evidence>
<dbReference type="SUPFAM" id="SSF51726">
    <property type="entry name" value="UROD/MetE-like"/>
    <property type="match status" value="1"/>
</dbReference>
<feature type="site" description="Transition state stabilizer" evidence="10">
    <location>
        <position position="75"/>
    </location>
</feature>
<dbReference type="InterPro" id="IPR000257">
    <property type="entry name" value="Uroporphyrinogen_deCOase"/>
</dbReference>
<dbReference type="AlphaFoldDB" id="A0A0C2CSK2"/>
<dbReference type="UniPathway" id="UPA00251">
    <property type="reaction ID" value="UER00321"/>
</dbReference>
<evidence type="ECO:0000256" key="2">
    <source>
        <dbReference type="ARBA" id="ARBA00004804"/>
    </source>
</evidence>
<evidence type="ECO:0000256" key="7">
    <source>
        <dbReference type="ARBA" id="ARBA00022793"/>
    </source>
</evidence>
<dbReference type="GO" id="GO:0005829">
    <property type="term" value="C:cytosol"/>
    <property type="evidence" value="ECO:0007669"/>
    <property type="project" value="UniProtKB-SubCell"/>
</dbReference>
<keyword evidence="6 10" id="KW-0963">Cytoplasm</keyword>
<dbReference type="InterPro" id="IPR006361">
    <property type="entry name" value="Uroporphyrinogen_deCO2ase_HemE"/>
</dbReference>
<dbReference type="PANTHER" id="PTHR21091:SF169">
    <property type="entry name" value="UROPORPHYRINOGEN DECARBOXYLASE"/>
    <property type="match status" value="1"/>
</dbReference>
<feature type="binding site" evidence="10">
    <location>
        <position position="325"/>
    </location>
    <ligand>
        <name>substrate</name>
    </ligand>
</feature>
<comment type="subcellular location">
    <subcellularLocation>
        <location evidence="1">Cytoplasm</location>
        <location evidence="1">Cytosol</location>
    </subcellularLocation>
</comment>
<dbReference type="RefSeq" id="WP_052554215.1">
    <property type="nucleotide sequence ID" value="NZ_JMCC02000078.1"/>
</dbReference>
<keyword evidence="9 10" id="KW-0627">Porphyrin biosynthesis</keyword>
<comment type="caution">
    <text evidence="10">Lacks conserved residue(s) required for the propagation of feature annotation.</text>
</comment>
<comment type="function">
    <text evidence="10">Catalyzes the decarboxylation of four acetate groups of uroporphyrinogen-III to yield coproporphyrinogen-III.</text>
</comment>
<reference evidence="14 15" key="1">
    <citation type="submission" date="2014-12" db="EMBL/GenBank/DDBJ databases">
        <title>Genome assembly of Enhygromyxa salina DSM 15201.</title>
        <authorList>
            <person name="Sharma G."/>
            <person name="Subramanian S."/>
        </authorList>
    </citation>
    <scope>NUCLEOTIDE SEQUENCE [LARGE SCALE GENOMIC DNA]</scope>
    <source>
        <strain evidence="14 15">DSM 15201</strain>
    </source>
</reference>
<feature type="domain" description="Uroporphyrinogen decarboxylase (URO-D)" evidence="13">
    <location>
        <begin position="21"/>
        <end position="30"/>
    </location>
</feature>
<keyword evidence="7 10" id="KW-0210">Decarboxylase</keyword>
<dbReference type="EC" id="4.1.1.37" evidence="5 10"/>
<dbReference type="Gene3D" id="3.20.20.210">
    <property type="match status" value="1"/>
</dbReference>
<feature type="binding site" evidence="10">
    <location>
        <begin position="26"/>
        <end position="30"/>
    </location>
    <ligand>
        <name>substrate</name>
    </ligand>
</feature>
<comment type="subunit">
    <text evidence="4 10">Homodimer.</text>
</comment>
<comment type="catalytic activity">
    <reaction evidence="10 11">
        <text>uroporphyrinogen III + 4 H(+) = coproporphyrinogen III + 4 CO2</text>
        <dbReference type="Rhea" id="RHEA:19865"/>
        <dbReference type="ChEBI" id="CHEBI:15378"/>
        <dbReference type="ChEBI" id="CHEBI:16526"/>
        <dbReference type="ChEBI" id="CHEBI:57308"/>
        <dbReference type="ChEBI" id="CHEBI:57309"/>
        <dbReference type="EC" id="4.1.1.37"/>
    </reaction>
</comment>
<dbReference type="PROSITE" id="PS00906">
    <property type="entry name" value="UROD_1"/>
    <property type="match status" value="1"/>
</dbReference>
<evidence type="ECO:0000259" key="13">
    <source>
        <dbReference type="PROSITE" id="PS00906"/>
    </source>
</evidence>
<evidence type="ECO:0000256" key="3">
    <source>
        <dbReference type="ARBA" id="ARBA00009935"/>
    </source>
</evidence>
<protein>
    <recommendedName>
        <fullName evidence="5 10">Uroporphyrinogen decarboxylase</fullName>
        <shortName evidence="10">UPD</shortName>
        <shortName evidence="10">URO-D</shortName>
        <ecNumber evidence="5 10">4.1.1.37</ecNumber>
    </recommendedName>
</protein>
<evidence type="ECO:0000256" key="12">
    <source>
        <dbReference type="RuleBase" id="RU004169"/>
    </source>
</evidence>
<evidence type="ECO:0000256" key="11">
    <source>
        <dbReference type="RuleBase" id="RU000554"/>
    </source>
</evidence>
<evidence type="ECO:0000313" key="15">
    <source>
        <dbReference type="Proteomes" id="UP000031599"/>
    </source>
</evidence>
<dbReference type="FunFam" id="3.20.20.210:FF:000008">
    <property type="entry name" value="Uroporphyrinogen decarboxylase"/>
    <property type="match status" value="1"/>
</dbReference>
<dbReference type="Proteomes" id="UP000031599">
    <property type="component" value="Unassembled WGS sequence"/>
</dbReference>
<keyword evidence="8 10" id="KW-0456">Lyase</keyword>
<evidence type="ECO:0000256" key="4">
    <source>
        <dbReference type="ARBA" id="ARBA00011738"/>
    </source>
</evidence>
<feature type="binding site" evidence="10">
    <location>
        <position position="205"/>
    </location>
    <ligand>
        <name>substrate</name>
    </ligand>
</feature>
<proteinExistence type="inferred from homology"/>
<dbReference type="InterPro" id="IPR038071">
    <property type="entry name" value="UROD/MetE-like_sf"/>
</dbReference>
<name>A0A0C2CSK2_9BACT</name>
<sequence>MPLRNTSFLDACRGQRPAQTPVWLMRQAGRYLPEYRAIRKKVSFLELCRTPELAAEVTVQPIDRLGVDAAILFSDILVVFDAMGVAVEFNPGPQLPKPVRTTADIAALRWGDPVEEVGYVMDAVRACKRALADRVPLIGFCGAPFTTVSYLIEGGGSRDFLEVKQLMFCEPAAFGRLMANTTQLLARYLIGQIDAGVDAVQIFDSWAGALGPRDYQTHVLPHTIALVEAVRAHTPAGRERVPVILFARGNANTLALTATAPADVIGIDWSIELDDAIEVVGRDRVVQGNLDPGVLLGPPALIRERVRATLEAGAQAKAHVFNLGHGISRFTNPDHAKLMVDAVHEGL</sequence>
<feature type="binding site" evidence="10">
    <location>
        <position position="150"/>
    </location>
    <ligand>
        <name>substrate</name>
    </ligand>
</feature>
<feature type="binding site" evidence="10">
    <location>
        <position position="75"/>
    </location>
    <ligand>
        <name>substrate</name>
    </ligand>
</feature>
<comment type="similarity">
    <text evidence="3 10 12">Belongs to the uroporphyrinogen decarboxylase family.</text>
</comment>
<dbReference type="EMBL" id="JMCC02000078">
    <property type="protein sequence ID" value="KIG14156.1"/>
    <property type="molecule type" value="Genomic_DNA"/>
</dbReference>
<dbReference type="GO" id="GO:0006782">
    <property type="term" value="P:protoporphyrinogen IX biosynthetic process"/>
    <property type="evidence" value="ECO:0007669"/>
    <property type="project" value="UniProtKB-UniRule"/>
</dbReference>
<dbReference type="GO" id="GO:0004853">
    <property type="term" value="F:uroporphyrinogen decarboxylase activity"/>
    <property type="evidence" value="ECO:0007669"/>
    <property type="project" value="UniProtKB-UniRule"/>
</dbReference>
<evidence type="ECO:0000256" key="1">
    <source>
        <dbReference type="ARBA" id="ARBA00004514"/>
    </source>
</evidence>
<gene>
    <name evidence="10" type="primary">hemE</name>
    <name evidence="14" type="ORF">DB30_07082</name>
</gene>
<accession>A0A0C2CSK2</accession>
<evidence type="ECO:0000256" key="8">
    <source>
        <dbReference type="ARBA" id="ARBA00023239"/>
    </source>
</evidence>
<dbReference type="Pfam" id="PF01208">
    <property type="entry name" value="URO-D"/>
    <property type="match status" value="1"/>
</dbReference>
<dbReference type="NCBIfam" id="TIGR01464">
    <property type="entry name" value="hemE"/>
    <property type="match status" value="1"/>
</dbReference>
<comment type="pathway">
    <text evidence="2 10 11">Porphyrin-containing compound metabolism; protoporphyrin-IX biosynthesis; coproporphyrinogen-III from 5-aminolevulinate: step 4/4.</text>
</comment>
<evidence type="ECO:0000256" key="10">
    <source>
        <dbReference type="HAMAP-Rule" id="MF_00218"/>
    </source>
</evidence>
<organism evidence="14 15">
    <name type="scientific">Enhygromyxa salina</name>
    <dbReference type="NCBI Taxonomy" id="215803"/>
    <lineage>
        <taxon>Bacteria</taxon>
        <taxon>Pseudomonadati</taxon>
        <taxon>Myxococcota</taxon>
        <taxon>Polyangia</taxon>
        <taxon>Nannocystales</taxon>
        <taxon>Nannocystaceae</taxon>
        <taxon>Enhygromyxa</taxon>
    </lineage>
</organism>
<dbReference type="CDD" id="cd00717">
    <property type="entry name" value="URO-D"/>
    <property type="match status" value="1"/>
</dbReference>